<evidence type="ECO:0000313" key="7">
    <source>
        <dbReference type="EMBL" id="KAE8038097.1"/>
    </source>
</evidence>
<dbReference type="InterPro" id="IPR002893">
    <property type="entry name" value="Znf_MYND"/>
</dbReference>
<dbReference type="PANTHER" id="PTHR12298">
    <property type="entry name" value="PCDC2 PROGRAMMED CELL DEATH PROTEIN 2 -RELATED"/>
    <property type="match status" value="1"/>
</dbReference>
<dbReference type="PROSITE" id="PS01360">
    <property type="entry name" value="ZF_MYND_1"/>
    <property type="match status" value="1"/>
</dbReference>
<dbReference type="Gene3D" id="6.10.140.2220">
    <property type="match status" value="1"/>
</dbReference>
<evidence type="ECO:0000256" key="1">
    <source>
        <dbReference type="ARBA" id="ARBA00022723"/>
    </source>
</evidence>
<protein>
    <recommendedName>
        <fullName evidence="6">MYND-type domain-containing protein</fullName>
    </recommendedName>
</protein>
<dbReference type="EMBL" id="CM017324">
    <property type="protein sequence ID" value="KAE8038097.1"/>
    <property type="molecule type" value="Genomic_DNA"/>
</dbReference>
<keyword evidence="1" id="KW-0479">Metal-binding</keyword>
<evidence type="ECO:0000256" key="3">
    <source>
        <dbReference type="ARBA" id="ARBA00022833"/>
    </source>
</evidence>
<dbReference type="PANTHER" id="PTHR12298:SF4">
    <property type="entry name" value="PROGRAMMED CELL DEATH PROTEIN 2"/>
    <property type="match status" value="1"/>
</dbReference>
<feature type="compositionally biased region" description="Acidic residues" evidence="5">
    <location>
        <begin position="40"/>
        <end position="57"/>
    </location>
</feature>
<gene>
    <name evidence="7" type="ORF">FH972_010639</name>
</gene>
<reference evidence="7 8" key="1">
    <citation type="submission" date="2019-06" db="EMBL/GenBank/DDBJ databases">
        <title>A chromosomal-level reference genome of Carpinus fangiana (Coryloideae, Betulaceae).</title>
        <authorList>
            <person name="Yang X."/>
            <person name="Wang Z."/>
            <person name="Zhang L."/>
            <person name="Hao G."/>
            <person name="Liu J."/>
            <person name="Yang Y."/>
        </authorList>
    </citation>
    <scope>NUCLEOTIDE SEQUENCE [LARGE SCALE GENOMIC DNA]</scope>
    <source>
        <strain evidence="7">Cfa_2016G</strain>
        <tissue evidence="7">Leaf</tissue>
    </source>
</reference>
<evidence type="ECO:0000256" key="2">
    <source>
        <dbReference type="ARBA" id="ARBA00022771"/>
    </source>
</evidence>
<dbReference type="OrthoDB" id="443682at2759"/>
<feature type="region of interest" description="Disordered" evidence="5">
    <location>
        <begin position="1"/>
        <end position="59"/>
    </location>
</feature>
<keyword evidence="3" id="KW-0862">Zinc</keyword>
<evidence type="ECO:0000259" key="6">
    <source>
        <dbReference type="PROSITE" id="PS50865"/>
    </source>
</evidence>
<dbReference type="SUPFAM" id="SSF144232">
    <property type="entry name" value="HIT/MYND zinc finger-like"/>
    <property type="match status" value="1"/>
</dbReference>
<dbReference type="Proteomes" id="UP000327013">
    <property type="component" value="Chromosome 4"/>
</dbReference>
<evidence type="ECO:0000256" key="4">
    <source>
        <dbReference type="PROSITE-ProRule" id="PRU00134"/>
    </source>
</evidence>
<dbReference type="GO" id="GO:0008270">
    <property type="term" value="F:zinc ion binding"/>
    <property type="evidence" value="ECO:0007669"/>
    <property type="project" value="UniProtKB-KW"/>
</dbReference>
<feature type="domain" description="MYND-type" evidence="6">
    <location>
        <begin position="195"/>
        <end position="233"/>
    </location>
</feature>
<keyword evidence="8" id="KW-1185">Reference proteome</keyword>
<feature type="compositionally biased region" description="Polar residues" evidence="5">
    <location>
        <begin position="1"/>
        <end position="10"/>
    </location>
</feature>
<proteinExistence type="predicted"/>
<dbReference type="GO" id="GO:0005737">
    <property type="term" value="C:cytoplasm"/>
    <property type="evidence" value="ECO:0007669"/>
    <property type="project" value="InterPro"/>
</dbReference>
<accession>A0A660KNV8</accession>
<dbReference type="Pfam" id="PF01753">
    <property type="entry name" value="zf-MYND"/>
    <property type="match status" value="1"/>
</dbReference>
<dbReference type="Pfam" id="PF04194">
    <property type="entry name" value="PDCD2_C"/>
    <property type="match status" value="1"/>
</dbReference>
<evidence type="ECO:0000313" key="8">
    <source>
        <dbReference type="Proteomes" id="UP000327013"/>
    </source>
</evidence>
<name>A0A660KNV8_9ROSI</name>
<evidence type="ECO:0000256" key="5">
    <source>
        <dbReference type="SAM" id="MobiDB-lite"/>
    </source>
</evidence>
<keyword evidence="2 4" id="KW-0863">Zinc-finger</keyword>
<organism evidence="7 8">
    <name type="scientific">Carpinus fangiana</name>
    <dbReference type="NCBI Taxonomy" id="176857"/>
    <lineage>
        <taxon>Eukaryota</taxon>
        <taxon>Viridiplantae</taxon>
        <taxon>Streptophyta</taxon>
        <taxon>Embryophyta</taxon>
        <taxon>Tracheophyta</taxon>
        <taxon>Spermatophyta</taxon>
        <taxon>Magnoliopsida</taxon>
        <taxon>eudicotyledons</taxon>
        <taxon>Gunneridae</taxon>
        <taxon>Pentapetalae</taxon>
        <taxon>rosids</taxon>
        <taxon>fabids</taxon>
        <taxon>Fagales</taxon>
        <taxon>Betulaceae</taxon>
        <taxon>Carpinus</taxon>
    </lineage>
</organism>
<dbReference type="InterPro" id="IPR007320">
    <property type="entry name" value="PDCD2_C"/>
</dbReference>
<sequence length="418" mass="47736">MTNEQSSAVNGDTMEKQKGLQISALDDNDEEQNEHQQEEYATDEFDDDEEEEEEEEKEFVTLGFVEKPKTRWSLLRQLFPSKAGGIPAWLDPMNLPSGKSCVCDICGEPLQFLLQVYAPIEKEYAFHRTLFVFMCLSMSCLRRDQHEQWKRHPEKPSRSVKVFRCQLPRFNPFYPSEPPRHDGTDKPSGAGAALCSWCGTWKGDKLCSSCRTARYCSEKHQVMHWRAGHKIDCQRMIISSECPNKNGATSANLQKGHNTLWAEYEMIIENETEFSTEMVENNACTNSLISKEKIDDTMMSHVNIEGDDDKKSWASFQECIAMAPEQVLRYCRDGSAKPLWPMSSGRPSKADIPKCKYCGGPLCFEFQILPQLLYYFSVKDDVDSLDWGTIVAYACEASCEGNVAYKEEYAWVQHATLT</sequence>
<dbReference type="PROSITE" id="PS50865">
    <property type="entry name" value="ZF_MYND_2"/>
    <property type="match status" value="1"/>
</dbReference>
<dbReference type="AlphaFoldDB" id="A0A660KNV8"/>